<protein>
    <submittedName>
        <fullName evidence="6">Tyrosine-type recombinase/integrase</fullName>
    </submittedName>
</protein>
<keyword evidence="3" id="KW-0238">DNA-binding</keyword>
<comment type="similarity">
    <text evidence="1">Belongs to the 'phage' integrase family.</text>
</comment>
<evidence type="ECO:0000313" key="6">
    <source>
        <dbReference type="EMBL" id="NIY71831.1"/>
    </source>
</evidence>
<accession>A0ABX0VV60</accession>
<dbReference type="Gene3D" id="1.10.443.10">
    <property type="entry name" value="Intergrase catalytic core"/>
    <property type="match status" value="1"/>
</dbReference>
<dbReference type="InterPro" id="IPR050090">
    <property type="entry name" value="Tyrosine_recombinase_XerCD"/>
</dbReference>
<gene>
    <name evidence="6" type="ORF">HCZ30_05205</name>
</gene>
<evidence type="ECO:0000256" key="2">
    <source>
        <dbReference type="ARBA" id="ARBA00022908"/>
    </source>
</evidence>
<name>A0ABX0VV60_9RHOB</name>
<dbReference type="RefSeq" id="WP_167637040.1">
    <property type="nucleotide sequence ID" value="NZ_JAATOP010000002.1"/>
</dbReference>
<dbReference type="EMBL" id="JAATOP010000002">
    <property type="protein sequence ID" value="NIY71831.1"/>
    <property type="molecule type" value="Genomic_DNA"/>
</dbReference>
<sequence length="459" mass="51770">MKYIEQPRGPNTAYRFKMKTPEALRGKPNPWREGKLFGKNIILSMDGERHLPTARKLRDQYLGEIRSLEMQLKDADRFSVKSGEMWAELLRNSDDIDHEDESTPSLRSLFYDEIERAPKEIRDRFGEVGMAQSLSLRKAVEQYIDARRVENPFGYKPLTHSAQNELKTAIRYLCDFMEKTEENLYLDGVSKHAAMRFRGEYLGVLPSKQTGKQLSRATIDKLLTMLRGLWVWAIEHRKLPSQENPFVFPKGLPRAKVNKEASREVFRPEETTALLAAAPQGDRIGDLFRIGLVCGARISELAKVTVDNTAEDGGIFHIDGGKTVNAKRAIPVPTIARPLIQRLRAAALEAGETRLFFAFPLDPKTGSAKAASQAFTRLRRDVLGEKTDGRLTFHSLRHTWKTASRRAGLSIDDAHDLGGWASVRRSSNPYDHGLNNKELAEAQEKVCALLLADGQLEGF</sequence>
<dbReference type="PANTHER" id="PTHR30349">
    <property type="entry name" value="PHAGE INTEGRASE-RELATED"/>
    <property type="match status" value="1"/>
</dbReference>
<keyword evidence="2" id="KW-0229">DNA integration</keyword>
<organism evidence="6 7">
    <name type="scientific">Marivivens donghaensis</name>
    <dbReference type="NCBI Taxonomy" id="1699413"/>
    <lineage>
        <taxon>Bacteria</taxon>
        <taxon>Pseudomonadati</taxon>
        <taxon>Pseudomonadota</taxon>
        <taxon>Alphaproteobacteria</taxon>
        <taxon>Rhodobacterales</taxon>
        <taxon>Paracoccaceae</taxon>
        <taxon>Marivivens group</taxon>
        <taxon>Marivivens</taxon>
    </lineage>
</organism>
<keyword evidence="4" id="KW-0233">DNA recombination</keyword>
<dbReference type="SUPFAM" id="SSF56349">
    <property type="entry name" value="DNA breaking-rejoining enzymes"/>
    <property type="match status" value="1"/>
</dbReference>
<dbReference type="InterPro" id="IPR002104">
    <property type="entry name" value="Integrase_catalytic"/>
</dbReference>
<dbReference type="InterPro" id="IPR011010">
    <property type="entry name" value="DNA_brk_join_enz"/>
</dbReference>
<dbReference type="Pfam" id="PF00589">
    <property type="entry name" value="Phage_integrase"/>
    <property type="match status" value="1"/>
</dbReference>
<feature type="domain" description="Tyr recombinase" evidence="5">
    <location>
        <begin position="261"/>
        <end position="444"/>
    </location>
</feature>
<evidence type="ECO:0000256" key="3">
    <source>
        <dbReference type="ARBA" id="ARBA00023125"/>
    </source>
</evidence>
<evidence type="ECO:0000313" key="7">
    <source>
        <dbReference type="Proteomes" id="UP000709466"/>
    </source>
</evidence>
<dbReference type="PROSITE" id="PS51898">
    <property type="entry name" value="TYR_RECOMBINASE"/>
    <property type="match status" value="1"/>
</dbReference>
<dbReference type="PANTHER" id="PTHR30349:SF41">
    <property type="entry name" value="INTEGRASE_RECOMBINASE PROTEIN MJ0367-RELATED"/>
    <property type="match status" value="1"/>
</dbReference>
<comment type="caution">
    <text evidence="6">The sequence shown here is derived from an EMBL/GenBank/DDBJ whole genome shotgun (WGS) entry which is preliminary data.</text>
</comment>
<dbReference type="Proteomes" id="UP000709466">
    <property type="component" value="Unassembled WGS sequence"/>
</dbReference>
<keyword evidence="7" id="KW-1185">Reference proteome</keyword>
<evidence type="ECO:0000259" key="5">
    <source>
        <dbReference type="PROSITE" id="PS51898"/>
    </source>
</evidence>
<evidence type="ECO:0000256" key="4">
    <source>
        <dbReference type="ARBA" id="ARBA00023172"/>
    </source>
</evidence>
<evidence type="ECO:0000256" key="1">
    <source>
        <dbReference type="ARBA" id="ARBA00008857"/>
    </source>
</evidence>
<proteinExistence type="inferred from homology"/>
<dbReference type="InterPro" id="IPR013762">
    <property type="entry name" value="Integrase-like_cat_sf"/>
</dbReference>
<reference evidence="6 7" key="1">
    <citation type="submission" date="2020-03" db="EMBL/GenBank/DDBJ databases">
        <title>Bacterial isolates of synthetic phycosphere.</title>
        <authorList>
            <person name="Fu H."/>
            <person name="Moran M.A."/>
        </authorList>
    </citation>
    <scope>NUCLEOTIDE SEQUENCE [LARGE SCALE GENOMIC DNA]</scope>
    <source>
        <strain evidence="6 7">HF1</strain>
    </source>
</reference>